<keyword evidence="3" id="KW-0132">Cell division</keyword>
<dbReference type="InterPro" id="IPR010998">
    <property type="entry name" value="Integrase_recombinase_N"/>
</dbReference>
<keyword evidence="2" id="KW-0963">Cytoplasm</keyword>
<reference evidence="12 13" key="1">
    <citation type="journal article" date="2015" name="Nature">
        <title>rRNA introns, odd ribosomes, and small enigmatic genomes across a large radiation of phyla.</title>
        <authorList>
            <person name="Brown C.T."/>
            <person name="Hug L.A."/>
            <person name="Thomas B.C."/>
            <person name="Sharon I."/>
            <person name="Castelle C.J."/>
            <person name="Singh A."/>
            <person name="Wilkins M.J."/>
            <person name="Williams K.H."/>
            <person name="Banfield J.F."/>
        </authorList>
    </citation>
    <scope>NUCLEOTIDE SEQUENCE [LARGE SCALE GENOMIC DNA]</scope>
</reference>
<keyword evidence="4" id="KW-0159">Chromosome partition</keyword>
<dbReference type="InterPro" id="IPR004107">
    <property type="entry name" value="Integrase_SAM-like_N"/>
</dbReference>
<proteinExistence type="predicted"/>
<feature type="domain" description="Core-binding (CB)" evidence="11">
    <location>
        <begin position="9"/>
        <end position="96"/>
    </location>
</feature>
<dbReference type="PROSITE" id="PS51898">
    <property type="entry name" value="TYR_RECOMBINASE"/>
    <property type="match status" value="1"/>
</dbReference>
<sequence length="307" mass="34749">MAEAAQIQSVLSESIDRYLDFLEFEGHFSPLTVRNYTLYLKRILGFISKKVQKPKISDISASVIEDYKKDLAKMGLSTKTLGFHLIALRSFLKWERRKGVKTLNAEEVLVPKTASSKMDFLSGEDVEKLMNAPDLKTVQGKRDKAIMELLYSTGLRVSELANLDRDNIDFIKKEIIIVSTGKKQRFIFLSLRALGWIENYLKSRKDGGKPLFIHHKGSTNGNTRLTVRSIQRAILKYKKKAAIKSEVTPKTLRSSFAVDLLMAGADTRSVQKMLGHKNISTTQIYTHVTNKQPRNINETFHGKGGKD</sequence>
<keyword evidence="7" id="KW-0233">DNA recombination</keyword>
<gene>
    <name evidence="12" type="ORF">UU02_C0030G0004</name>
</gene>
<comment type="subcellular location">
    <subcellularLocation>
        <location evidence="1">Cytoplasm</location>
    </subcellularLocation>
</comment>
<dbReference type="Gene3D" id="1.10.150.130">
    <property type="match status" value="1"/>
</dbReference>
<evidence type="ECO:0000313" key="12">
    <source>
        <dbReference type="EMBL" id="KKR63197.1"/>
    </source>
</evidence>
<name>A0A0G0VKC3_9BACT</name>
<accession>A0A0G0VKC3</accession>
<dbReference type="Pfam" id="PF02899">
    <property type="entry name" value="Phage_int_SAM_1"/>
    <property type="match status" value="1"/>
</dbReference>
<protein>
    <submittedName>
        <fullName evidence="12">Tyrosine recombinase XerC</fullName>
    </submittedName>
</protein>
<evidence type="ECO:0000256" key="6">
    <source>
        <dbReference type="ARBA" id="ARBA00023125"/>
    </source>
</evidence>
<dbReference type="Pfam" id="PF00589">
    <property type="entry name" value="Phage_integrase"/>
    <property type="match status" value="1"/>
</dbReference>
<evidence type="ECO:0000259" key="11">
    <source>
        <dbReference type="PROSITE" id="PS51900"/>
    </source>
</evidence>
<comment type="caution">
    <text evidence="12">The sequence shown here is derived from an EMBL/GenBank/DDBJ whole genome shotgun (WGS) entry which is preliminary data.</text>
</comment>
<dbReference type="SUPFAM" id="SSF56349">
    <property type="entry name" value="DNA breaking-rejoining enzymes"/>
    <property type="match status" value="1"/>
</dbReference>
<evidence type="ECO:0000256" key="1">
    <source>
        <dbReference type="ARBA" id="ARBA00004496"/>
    </source>
</evidence>
<keyword evidence="5" id="KW-0229">DNA integration</keyword>
<dbReference type="InterPro" id="IPR011010">
    <property type="entry name" value="DNA_brk_join_enz"/>
</dbReference>
<dbReference type="PANTHER" id="PTHR30349">
    <property type="entry name" value="PHAGE INTEGRASE-RELATED"/>
    <property type="match status" value="1"/>
</dbReference>
<dbReference type="PROSITE" id="PS51900">
    <property type="entry name" value="CB"/>
    <property type="match status" value="1"/>
</dbReference>
<dbReference type="GO" id="GO:0006310">
    <property type="term" value="P:DNA recombination"/>
    <property type="evidence" value="ECO:0007669"/>
    <property type="project" value="UniProtKB-KW"/>
</dbReference>
<dbReference type="AlphaFoldDB" id="A0A0G0VKC3"/>
<evidence type="ECO:0000256" key="5">
    <source>
        <dbReference type="ARBA" id="ARBA00022908"/>
    </source>
</evidence>
<evidence type="ECO:0000256" key="8">
    <source>
        <dbReference type="ARBA" id="ARBA00023306"/>
    </source>
</evidence>
<dbReference type="GO" id="GO:0003677">
    <property type="term" value="F:DNA binding"/>
    <property type="evidence" value="ECO:0007669"/>
    <property type="project" value="UniProtKB-UniRule"/>
</dbReference>
<dbReference type="InterPro" id="IPR013762">
    <property type="entry name" value="Integrase-like_cat_sf"/>
</dbReference>
<evidence type="ECO:0000256" key="9">
    <source>
        <dbReference type="PROSITE-ProRule" id="PRU01248"/>
    </source>
</evidence>
<evidence type="ECO:0000256" key="3">
    <source>
        <dbReference type="ARBA" id="ARBA00022618"/>
    </source>
</evidence>
<evidence type="ECO:0000313" key="13">
    <source>
        <dbReference type="Proteomes" id="UP000034293"/>
    </source>
</evidence>
<dbReference type="Proteomes" id="UP000034293">
    <property type="component" value="Unassembled WGS sequence"/>
</dbReference>
<dbReference type="InterPro" id="IPR002104">
    <property type="entry name" value="Integrase_catalytic"/>
</dbReference>
<dbReference type="GO" id="GO:0007059">
    <property type="term" value="P:chromosome segregation"/>
    <property type="evidence" value="ECO:0007669"/>
    <property type="project" value="UniProtKB-KW"/>
</dbReference>
<keyword evidence="6 9" id="KW-0238">DNA-binding</keyword>
<evidence type="ECO:0000256" key="7">
    <source>
        <dbReference type="ARBA" id="ARBA00023172"/>
    </source>
</evidence>
<dbReference type="InterPro" id="IPR050090">
    <property type="entry name" value="Tyrosine_recombinase_XerCD"/>
</dbReference>
<dbReference type="GO" id="GO:0005737">
    <property type="term" value="C:cytoplasm"/>
    <property type="evidence" value="ECO:0007669"/>
    <property type="project" value="UniProtKB-SubCell"/>
</dbReference>
<organism evidence="12 13">
    <name type="scientific">Candidatus Woesebacteria bacterium GW2011_GWA1_40_43</name>
    <dbReference type="NCBI Taxonomy" id="1618553"/>
    <lineage>
        <taxon>Bacteria</taxon>
        <taxon>Candidatus Woeseibacteriota</taxon>
    </lineage>
</organism>
<dbReference type="InterPro" id="IPR044068">
    <property type="entry name" value="CB"/>
</dbReference>
<dbReference type="PANTHER" id="PTHR30349:SF77">
    <property type="entry name" value="TYROSINE RECOMBINASE XERC"/>
    <property type="match status" value="1"/>
</dbReference>
<evidence type="ECO:0000256" key="2">
    <source>
        <dbReference type="ARBA" id="ARBA00022490"/>
    </source>
</evidence>
<keyword evidence="8" id="KW-0131">Cell cycle</keyword>
<evidence type="ECO:0000256" key="4">
    <source>
        <dbReference type="ARBA" id="ARBA00022829"/>
    </source>
</evidence>
<evidence type="ECO:0000259" key="10">
    <source>
        <dbReference type="PROSITE" id="PS51898"/>
    </source>
</evidence>
<dbReference type="Gene3D" id="1.10.443.10">
    <property type="entry name" value="Intergrase catalytic core"/>
    <property type="match status" value="1"/>
</dbReference>
<feature type="domain" description="Tyr recombinase" evidence="10">
    <location>
        <begin position="116"/>
        <end position="298"/>
    </location>
</feature>
<dbReference type="GO" id="GO:0051301">
    <property type="term" value="P:cell division"/>
    <property type="evidence" value="ECO:0007669"/>
    <property type="project" value="UniProtKB-KW"/>
</dbReference>
<dbReference type="EMBL" id="LBZA01000030">
    <property type="protein sequence ID" value="KKR63197.1"/>
    <property type="molecule type" value="Genomic_DNA"/>
</dbReference>
<dbReference type="GO" id="GO:0015074">
    <property type="term" value="P:DNA integration"/>
    <property type="evidence" value="ECO:0007669"/>
    <property type="project" value="UniProtKB-KW"/>
</dbReference>